<evidence type="ECO:0000313" key="2">
    <source>
        <dbReference type="Proteomes" id="UP001212042"/>
    </source>
</evidence>
<keyword evidence="2" id="KW-1185">Reference proteome</keyword>
<dbReference type="InterPro" id="IPR008727">
    <property type="entry name" value="PAAR_motif"/>
</dbReference>
<proteinExistence type="predicted"/>
<evidence type="ECO:0000313" key="1">
    <source>
        <dbReference type="EMBL" id="MDA7086505.1"/>
    </source>
</evidence>
<dbReference type="EMBL" id="JAQJZJ010000003">
    <property type="protein sequence ID" value="MDA7086505.1"/>
    <property type="molecule type" value="Genomic_DNA"/>
</dbReference>
<accession>A0ABT4XEA4</accession>
<dbReference type="Proteomes" id="UP001212042">
    <property type="component" value="Unassembled WGS sequence"/>
</dbReference>
<dbReference type="CDD" id="cd14737">
    <property type="entry name" value="PAAR_1"/>
    <property type="match status" value="1"/>
</dbReference>
<dbReference type="RefSeq" id="WP_271347407.1">
    <property type="nucleotide sequence ID" value="NZ_JAQJZJ010000003.1"/>
</dbReference>
<sequence length="97" mass="9498">MAAVTRLGDACTGHGCWPPRPSTGASPSVYVNGIAVHRQGDAWAAHTCPSIPETHASVLANGSATVFANGKPLGRIGDPVACGSSVAAGSANVFAGG</sequence>
<name>A0ABT4XEA4_9PSED</name>
<comment type="caution">
    <text evidence="1">The sequence shown here is derived from an EMBL/GenBank/DDBJ whole genome shotgun (WGS) entry which is preliminary data.</text>
</comment>
<reference evidence="1 2" key="1">
    <citation type="submission" date="2023-01" db="EMBL/GenBank/DDBJ databases">
        <title>Pseudomonas SA3-5T sp. nov., isolated from tidal flat sediment.</title>
        <authorList>
            <person name="Kim H.S."/>
            <person name="Kim J.-S."/>
            <person name="Suh M.K."/>
            <person name="Eom M.K."/>
            <person name="Lee J.-S."/>
        </authorList>
    </citation>
    <scope>NUCLEOTIDE SEQUENCE [LARGE SCALE GENOMIC DNA]</scope>
    <source>
        <strain evidence="1 2">SA3-5</strain>
    </source>
</reference>
<dbReference type="Pfam" id="PF05488">
    <property type="entry name" value="PAAR_motif"/>
    <property type="match status" value="1"/>
</dbReference>
<protein>
    <submittedName>
        <fullName evidence="1">PAAR domain-containing protein</fullName>
    </submittedName>
</protein>
<dbReference type="Gene3D" id="2.60.200.60">
    <property type="match status" value="1"/>
</dbReference>
<organism evidence="1 2">
    <name type="scientific">Pseudomonas aestuarii</name>
    <dbReference type="NCBI Taxonomy" id="3018340"/>
    <lineage>
        <taxon>Bacteria</taxon>
        <taxon>Pseudomonadati</taxon>
        <taxon>Pseudomonadota</taxon>
        <taxon>Gammaproteobacteria</taxon>
        <taxon>Pseudomonadales</taxon>
        <taxon>Pseudomonadaceae</taxon>
        <taxon>Pseudomonas</taxon>
    </lineage>
</organism>
<gene>
    <name evidence="1" type="ORF">PH586_08955</name>
</gene>